<keyword evidence="4 11" id="KW-0812">Transmembrane</keyword>
<organism evidence="12">
    <name type="scientific">Adicella ragma</name>
    <dbReference type="NCBI Taxonomy" id="2904898"/>
    <lineage>
        <taxon>Eukaryota</taxon>
        <taxon>Metazoa</taxon>
        <taxon>Ecdysozoa</taxon>
        <taxon>Arthropoda</taxon>
        <taxon>Hexapoda</taxon>
        <taxon>Insecta</taxon>
        <taxon>Pterygota</taxon>
        <taxon>Neoptera</taxon>
        <taxon>Endopterygota</taxon>
        <taxon>Trichoptera</taxon>
        <taxon>Integripalpia</taxon>
        <taxon>Brevitentoria</taxon>
        <taxon>Leptoceroidea</taxon>
        <taxon>Leptoceridae</taxon>
        <taxon>Leptocerinae</taxon>
        <taxon>Triaenodini</taxon>
        <taxon>Adicella</taxon>
    </lineage>
</organism>
<dbReference type="AlphaFoldDB" id="A0A9E8RSJ9"/>
<evidence type="ECO:0000256" key="7">
    <source>
        <dbReference type="ARBA" id="ARBA00023027"/>
    </source>
</evidence>
<dbReference type="CTD" id="4539"/>
<dbReference type="GeneID" id="77424891"/>
<reference evidence="12" key="2">
    <citation type="journal article" date="2022" name="Syst. Entomol.">
        <title>Massive gene rearrangements of mitochondrial genomes and implications for the phylogeny of Trichoptera (Insecta).</title>
        <authorList>
            <person name="Ge X."/>
            <person name="Peng L."/>
            <person name="Vogler A.P."/>
            <person name="Morse J.C."/>
            <person name="Yang L."/>
            <person name="Sun C."/>
            <person name="Wang B."/>
        </authorList>
    </citation>
    <scope>NUCLEOTIDE SEQUENCE</scope>
</reference>
<feature type="transmembrane region" description="Helical" evidence="11">
    <location>
        <begin position="6"/>
        <end position="22"/>
    </location>
</feature>
<evidence type="ECO:0000313" key="12">
    <source>
        <dbReference type="EMBL" id="UZZ43723.1"/>
    </source>
</evidence>
<keyword evidence="8 11" id="KW-0472">Membrane</keyword>
<evidence type="ECO:0000256" key="10">
    <source>
        <dbReference type="ARBA" id="ARBA00049551"/>
    </source>
</evidence>
<evidence type="ECO:0000256" key="5">
    <source>
        <dbReference type="ARBA" id="ARBA00022967"/>
    </source>
</evidence>
<evidence type="ECO:0000256" key="1">
    <source>
        <dbReference type="ARBA" id="ARBA00004141"/>
    </source>
</evidence>
<evidence type="ECO:0000256" key="6">
    <source>
        <dbReference type="ARBA" id="ARBA00022989"/>
    </source>
</evidence>
<comment type="similarity">
    <text evidence="2">Belongs to the complex I subunit 4L family.</text>
</comment>
<evidence type="ECO:0000256" key="9">
    <source>
        <dbReference type="ARBA" id="ARBA00031586"/>
    </source>
</evidence>
<gene>
    <name evidence="12" type="primary">ND4L</name>
</gene>
<keyword evidence="6 11" id="KW-1133">Transmembrane helix</keyword>
<keyword evidence="7" id="KW-0520">NAD</keyword>
<evidence type="ECO:0000256" key="2">
    <source>
        <dbReference type="ARBA" id="ARBA00010519"/>
    </source>
</evidence>
<evidence type="ECO:0000256" key="8">
    <source>
        <dbReference type="ARBA" id="ARBA00023136"/>
    </source>
</evidence>
<dbReference type="Gene3D" id="1.10.287.3510">
    <property type="match status" value="1"/>
</dbReference>
<keyword evidence="5" id="KW-1278">Translocase</keyword>
<dbReference type="InterPro" id="IPR039428">
    <property type="entry name" value="NUOK/Mnh_C1-like"/>
</dbReference>
<dbReference type="Pfam" id="PF00420">
    <property type="entry name" value="Oxidored_q2"/>
    <property type="match status" value="1"/>
</dbReference>
<reference evidence="12" key="1">
    <citation type="submission" date="2021-11" db="EMBL/GenBank/DDBJ databases">
        <authorList>
            <person name="Ge X.-Y."/>
            <person name="Peng L."/>
            <person name="Sun C.-H."/>
            <person name="Wang B.-X."/>
        </authorList>
    </citation>
    <scope>NUCLEOTIDE SEQUENCE</scope>
</reference>
<dbReference type="GO" id="GO:0008137">
    <property type="term" value="F:NADH dehydrogenase (ubiquinone) activity"/>
    <property type="evidence" value="ECO:0007669"/>
    <property type="project" value="UniProtKB-EC"/>
</dbReference>
<name>A0A9E8RSJ9_9NEOP</name>
<dbReference type="EMBL" id="OL677998">
    <property type="protein sequence ID" value="UZZ43723.1"/>
    <property type="molecule type" value="Genomic_DNA"/>
</dbReference>
<protein>
    <recommendedName>
        <fullName evidence="3">NADH-ubiquinone oxidoreductase chain 4L</fullName>
    </recommendedName>
    <alternativeName>
        <fullName evidence="9">NADH dehydrogenase subunit 4L</fullName>
    </alternativeName>
</protein>
<keyword evidence="12" id="KW-0496">Mitochondrion</keyword>
<comment type="catalytic activity">
    <reaction evidence="10">
        <text>a ubiquinone + NADH + 5 H(+)(in) = a ubiquinol + NAD(+) + 4 H(+)(out)</text>
        <dbReference type="Rhea" id="RHEA:29091"/>
        <dbReference type="Rhea" id="RHEA-COMP:9565"/>
        <dbReference type="Rhea" id="RHEA-COMP:9566"/>
        <dbReference type="ChEBI" id="CHEBI:15378"/>
        <dbReference type="ChEBI" id="CHEBI:16389"/>
        <dbReference type="ChEBI" id="CHEBI:17976"/>
        <dbReference type="ChEBI" id="CHEBI:57540"/>
        <dbReference type="ChEBI" id="CHEBI:57945"/>
        <dbReference type="EC" id="7.1.1.2"/>
    </reaction>
</comment>
<evidence type="ECO:0000256" key="4">
    <source>
        <dbReference type="ARBA" id="ARBA00022692"/>
    </source>
</evidence>
<dbReference type="GO" id="GO:0016020">
    <property type="term" value="C:membrane"/>
    <property type="evidence" value="ECO:0007669"/>
    <property type="project" value="UniProtKB-SubCell"/>
</dbReference>
<evidence type="ECO:0000256" key="3">
    <source>
        <dbReference type="ARBA" id="ARBA00016612"/>
    </source>
</evidence>
<geneLocation type="mitochondrion" evidence="12"/>
<sequence>MKYYLISVVMGVFVGNLLFCVYQKYLLIMLLMLEFLVVNIFMLLNMYLSFINGEFYFVLIFLVLTVCEGALGVGILVNMLRSNGSDYFNNFSILI</sequence>
<accession>A0A9E8RSJ9</accession>
<comment type="subcellular location">
    <subcellularLocation>
        <location evidence="1">Membrane</location>
        <topology evidence="1">Multi-pass membrane protein</topology>
    </subcellularLocation>
</comment>
<dbReference type="RefSeq" id="YP_010585987.1">
    <property type="nucleotide sequence ID" value="NC_069240.1"/>
</dbReference>
<proteinExistence type="inferred from homology"/>
<feature type="transmembrane region" description="Helical" evidence="11">
    <location>
        <begin position="29"/>
        <end position="50"/>
    </location>
</feature>
<evidence type="ECO:0000256" key="11">
    <source>
        <dbReference type="SAM" id="Phobius"/>
    </source>
</evidence>
<feature type="transmembrane region" description="Helical" evidence="11">
    <location>
        <begin position="56"/>
        <end position="77"/>
    </location>
</feature>